<evidence type="ECO:0000256" key="2">
    <source>
        <dbReference type="ARBA" id="ARBA00003945"/>
    </source>
</evidence>
<dbReference type="EC" id="1.8.7.2" evidence="4"/>
<evidence type="ECO:0000256" key="3">
    <source>
        <dbReference type="ARBA" id="ARBA00007941"/>
    </source>
</evidence>
<keyword evidence="6" id="KW-0004">4Fe-4S</keyword>
<evidence type="ECO:0000256" key="4">
    <source>
        <dbReference type="ARBA" id="ARBA00012358"/>
    </source>
</evidence>
<comment type="function">
    <text evidence="2">Catalytic subunit of the ferredoxin-thioredoxin reductase (FTR), which catalyzes the two-electron reduction of thioredoxins by the electrons provided by reduced ferredoxin.</text>
</comment>
<sequence length="123" mass="13897">MSIQNAFPGVVLPSLTPATSSRHRPRRLMVRAKVEPSDNSVEVMRKFSEQYAYHSGTSFCVDKGVVIKGLVDHRDSPGAPSMSLQVKHYDYKAAEVAQGFWNCPCVPMRETRIEVYHKVNTMR</sequence>
<evidence type="ECO:0000256" key="14">
    <source>
        <dbReference type="ARBA" id="ARBA00048150"/>
    </source>
</evidence>
<evidence type="ECO:0000256" key="6">
    <source>
        <dbReference type="ARBA" id="ARBA00022485"/>
    </source>
</evidence>
<comment type="catalytic activity">
    <reaction evidence="14">
        <text>[thioredoxin]-disulfide + 2 reduced [2Fe-2S]-[ferredoxin] + 2 H(+) = [thioredoxin]-dithiol + 2 oxidized [2Fe-2S]-[ferredoxin]</text>
        <dbReference type="Rhea" id="RHEA:42336"/>
        <dbReference type="Rhea" id="RHEA-COMP:10000"/>
        <dbReference type="Rhea" id="RHEA-COMP:10001"/>
        <dbReference type="Rhea" id="RHEA-COMP:10698"/>
        <dbReference type="Rhea" id="RHEA-COMP:10700"/>
        <dbReference type="ChEBI" id="CHEBI:15378"/>
        <dbReference type="ChEBI" id="CHEBI:29950"/>
        <dbReference type="ChEBI" id="CHEBI:33737"/>
        <dbReference type="ChEBI" id="CHEBI:33738"/>
        <dbReference type="ChEBI" id="CHEBI:50058"/>
        <dbReference type="EC" id="1.8.7.2"/>
    </reaction>
</comment>
<dbReference type="SUPFAM" id="SSF57662">
    <property type="entry name" value="Ferredoxin thioredoxin reductase (FTR), catalytic beta chain"/>
    <property type="match status" value="1"/>
</dbReference>
<proteinExistence type="inferred from homology"/>
<evidence type="ECO:0000313" key="16">
    <source>
        <dbReference type="Proteomes" id="UP001055439"/>
    </source>
</evidence>
<dbReference type="InterPro" id="IPR004209">
    <property type="entry name" value="FTR_bsu"/>
</dbReference>
<organism evidence="15 16">
    <name type="scientific">Musa troglodytarum</name>
    <name type="common">fe'i banana</name>
    <dbReference type="NCBI Taxonomy" id="320322"/>
    <lineage>
        <taxon>Eukaryota</taxon>
        <taxon>Viridiplantae</taxon>
        <taxon>Streptophyta</taxon>
        <taxon>Embryophyta</taxon>
        <taxon>Tracheophyta</taxon>
        <taxon>Spermatophyta</taxon>
        <taxon>Magnoliopsida</taxon>
        <taxon>Liliopsida</taxon>
        <taxon>Zingiberales</taxon>
        <taxon>Musaceae</taxon>
        <taxon>Musa</taxon>
    </lineage>
</organism>
<dbReference type="GO" id="GO:0103012">
    <property type="term" value="F:ferredoxin-thioredoxin reductase activity"/>
    <property type="evidence" value="ECO:0007669"/>
    <property type="project" value="UniProtKB-EC"/>
</dbReference>
<dbReference type="Proteomes" id="UP001055439">
    <property type="component" value="Chromosome 8"/>
</dbReference>
<evidence type="ECO:0000256" key="11">
    <source>
        <dbReference type="ARBA" id="ARBA00023157"/>
    </source>
</evidence>
<comment type="subunit">
    <text evidence="12">Heterodimer of subunit A (variable subunit) and subunit B (catalytic subunit). Heterodimeric FTR forms a complex with ferredoxin and thioredoxin.</text>
</comment>
<evidence type="ECO:0000256" key="13">
    <source>
        <dbReference type="ARBA" id="ARBA00030295"/>
    </source>
</evidence>
<dbReference type="OrthoDB" id="1641at2759"/>
<keyword evidence="16" id="KW-1185">Reference proteome</keyword>
<evidence type="ECO:0000313" key="15">
    <source>
        <dbReference type="EMBL" id="URE32067.1"/>
    </source>
</evidence>
<name>A0A9E7HLE3_9LILI</name>
<evidence type="ECO:0000256" key="7">
    <source>
        <dbReference type="ARBA" id="ARBA00022723"/>
    </source>
</evidence>
<gene>
    <name evidence="15" type="ORF">MUK42_34425</name>
</gene>
<keyword evidence="8" id="KW-0560">Oxidoreductase</keyword>
<accession>A0A9E7HLE3</accession>
<keyword evidence="10" id="KW-0411">Iron-sulfur</keyword>
<evidence type="ECO:0000256" key="5">
    <source>
        <dbReference type="ARBA" id="ARBA00018993"/>
    </source>
</evidence>
<comment type="cofactor">
    <cofactor evidence="1">
        <name>[4Fe-4S] cluster</name>
        <dbReference type="ChEBI" id="CHEBI:49883"/>
    </cofactor>
</comment>
<keyword evidence="9" id="KW-0408">Iron</keyword>
<keyword evidence="7" id="KW-0479">Metal-binding</keyword>
<protein>
    <recommendedName>
        <fullName evidence="5">Ferredoxin-thioredoxin reductase catalytic chain, chloroplastic</fullName>
        <ecNumber evidence="4">1.8.7.2</ecNumber>
    </recommendedName>
    <alternativeName>
        <fullName evidence="13">Ferredoxin-thioredoxin reductase subunit B</fullName>
    </alternativeName>
</protein>
<evidence type="ECO:0000256" key="8">
    <source>
        <dbReference type="ARBA" id="ARBA00023002"/>
    </source>
</evidence>
<evidence type="ECO:0000256" key="10">
    <source>
        <dbReference type="ARBA" id="ARBA00023014"/>
    </source>
</evidence>
<evidence type="ECO:0000256" key="1">
    <source>
        <dbReference type="ARBA" id="ARBA00001966"/>
    </source>
</evidence>
<dbReference type="AlphaFoldDB" id="A0A9E7HLE3"/>
<keyword evidence="11" id="KW-1015">Disulfide bond</keyword>
<evidence type="ECO:0000256" key="9">
    <source>
        <dbReference type="ARBA" id="ARBA00023004"/>
    </source>
</evidence>
<comment type="similarity">
    <text evidence="3">Belongs to the ferredoxin thioredoxin reductase beta subunit family.</text>
</comment>
<dbReference type="GO" id="GO:0051539">
    <property type="term" value="F:4 iron, 4 sulfur cluster binding"/>
    <property type="evidence" value="ECO:0007669"/>
    <property type="project" value="UniProtKB-KW"/>
</dbReference>
<reference evidence="15" key="1">
    <citation type="submission" date="2022-05" db="EMBL/GenBank/DDBJ databases">
        <title>The Musa troglodytarum L. genome provides insights into the mechanism of non-climacteric behaviour and enrichment of carotenoids.</title>
        <authorList>
            <person name="Wang J."/>
        </authorList>
    </citation>
    <scope>NUCLEOTIDE SEQUENCE</scope>
    <source>
        <tissue evidence="15">Leaf</tissue>
    </source>
</reference>
<dbReference type="GO" id="GO:0046872">
    <property type="term" value="F:metal ion binding"/>
    <property type="evidence" value="ECO:0007669"/>
    <property type="project" value="UniProtKB-KW"/>
</dbReference>
<dbReference type="GO" id="GO:0016730">
    <property type="term" value="F:oxidoreductase activity, acting on iron-sulfur proteins as donors"/>
    <property type="evidence" value="ECO:0007669"/>
    <property type="project" value="InterPro"/>
</dbReference>
<dbReference type="PANTHER" id="PTHR35113:SF1">
    <property type="entry name" value="FERREDOXIN-THIOREDOXIN REDUCTASE CATALYTIC CHAIN, CHLOROPLASTIC"/>
    <property type="match status" value="1"/>
</dbReference>
<dbReference type="PANTHER" id="PTHR35113">
    <property type="entry name" value="FERREDOXIN-THIOREDOXIN REDUCTASE CATALYTIC CHAIN, CHLOROPLASTIC"/>
    <property type="match status" value="1"/>
</dbReference>
<evidence type="ECO:0000256" key="12">
    <source>
        <dbReference type="ARBA" id="ARBA00026011"/>
    </source>
</evidence>
<dbReference type="Pfam" id="PF02943">
    <property type="entry name" value="FeThRed_B"/>
    <property type="match status" value="1"/>
</dbReference>
<dbReference type="Gene3D" id="3.90.460.10">
    <property type="entry name" value="Ferredoxin thioredoxin reductase catalytic beta subunit"/>
    <property type="match status" value="1"/>
</dbReference>
<dbReference type="EMBL" id="CP097510">
    <property type="protein sequence ID" value="URE32067.1"/>
    <property type="molecule type" value="Genomic_DNA"/>
</dbReference>
<dbReference type="InterPro" id="IPR036644">
    <property type="entry name" value="FTR_bsu_sf"/>
</dbReference>